<reference evidence="2 3" key="1">
    <citation type="submission" date="2016-07" db="EMBL/GenBank/DDBJ databases">
        <title>Multiple horizontal gene transfer events from other fungi enriched the ability of initially mycotrophic Trichoderma (Ascomycota) to feed on dead plant biomass.</title>
        <authorList>
            <consortium name="DOE Joint Genome Institute"/>
            <person name="Aerts A."/>
            <person name="Atanasova L."/>
            <person name="Chenthamara K."/>
            <person name="Zhang J."/>
            <person name="Grujic M."/>
            <person name="Henrissat B."/>
            <person name="Kuo A."/>
            <person name="Salamov A."/>
            <person name="Lipzen A."/>
            <person name="Labutti K."/>
            <person name="Barry K."/>
            <person name="Miao Y."/>
            <person name="Rahimi M.J."/>
            <person name="Shen Q."/>
            <person name="Grigoriev I.V."/>
            <person name="Kubicek C.P."/>
            <person name="Druzhinina I.S."/>
        </authorList>
    </citation>
    <scope>NUCLEOTIDE SEQUENCE [LARGE SCALE GENOMIC DNA]</scope>
    <source>
        <strain evidence="2 3">CBS 226.95</strain>
    </source>
</reference>
<dbReference type="GeneID" id="36623073"/>
<evidence type="ECO:0000256" key="1">
    <source>
        <dbReference type="SAM" id="Phobius"/>
    </source>
</evidence>
<protein>
    <submittedName>
        <fullName evidence="2">Uncharacterized protein</fullName>
    </submittedName>
</protein>
<evidence type="ECO:0000313" key="3">
    <source>
        <dbReference type="Proteomes" id="UP000241690"/>
    </source>
</evidence>
<gene>
    <name evidence="2" type="ORF">M431DRAFT_355214</name>
</gene>
<organism evidence="2 3">
    <name type="scientific">Trichoderma harzianum CBS 226.95</name>
    <dbReference type="NCBI Taxonomy" id="983964"/>
    <lineage>
        <taxon>Eukaryota</taxon>
        <taxon>Fungi</taxon>
        <taxon>Dikarya</taxon>
        <taxon>Ascomycota</taxon>
        <taxon>Pezizomycotina</taxon>
        <taxon>Sordariomycetes</taxon>
        <taxon>Hypocreomycetidae</taxon>
        <taxon>Hypocreales</taxon>
        <taxon>Hypocreaceae</taxon>
        <taxon>Trichoderma</taxon>
    </lineage>
</organism>
<accession>A0A2T4AM72</accession>
<keyword evidence="1" id="KW-0472">Membrane</keyword>
<name>A0A2T4AM72_TRIHA</name>
<dbReference type="EMBL" id="KZ679677">
    <property type="protein sequence ID" value="PTB57998.1"/>
    <property type="molecule type" value="Genomic_DNA"/>
</dbReference>
<evidence type="ECO:0000313" key="2">
    <source>
        <dbReference type="EMBL" id="PTB57998.1"/>
    </source>
</evidence>
<keyword evidence="1" id="KW-1133">Transmembrane helix</keyword>
<keyword evidence="3" id="KW-1185">Reference proteome</keyword>
<sequence length="68" mass="7918">MQGNPFYLPNLLPLLFATTGRFYTLFQCLLLSLHFLLHPLLKLQQQMDSLLDMYLQIPGNILFLARHA</sequence>
<feature type="transmembrane region" description="Helical" evidence="1">
    <location>
        <begin position="20"/>
        <end position="41"/>
    </location>
</feature>
<keyword evidence="1" id="KW-0812">Transmembrane</keyword>
<dbReference type="Proteomes" id="UP000241690">
    <property type="component" value="Unassembled WGS sequence"/>
</dbReference>
<dbReference type="RefSeq" id="XP_024777675.1">
    <property type="nucleotide sequence ID" value="XM_024914508.1"/>
</dbReference>
<dbReference type="AlphaFoldDB" id="A0A2T4AM72"/>
<proteinExistence type="predicted"/>